<dbReference type="Pfam" id="PF12161">
    <property type="entry name" value="HsdM_N"/>
    <property type="match status" value="1"/>
</dbReference>
<organism evidence="11 12">
    <name type="scientific">Brevibacillus agri</name>
    <dbReference type="NCBI Taxonomy" id="51101"/>
    <lineage>
        <taxon>Bacteria</taxon>
        <taxon>Bacillati</taxon>
        <taxon>Bacillota</taxon>
        <taxon>Bacilli</taxon>
        <taxon>Bacillales</taxon>
        <taxon>Paenibacillaceae</taxon>
        <taxon>Brevibacillus</taxon>
    </lineage>
</organism>
<dbReference type="Gene3D" id="1.20.1260.30">
    <property type="match status" value="1"/>
</dbReference>
<dbReference type="GeneID" id="82810849"/>
<accession>A0A3M8ALN3</accession>
<dbReference type="SUPFAM" id="SSF53335">
    <property type="entry name" value="S-adenosyl-L-methionine-dependent methyltransferases"/>
    <property type="match status" value="1"/>
</dbReference>
<dbReference type="Proteomes" id="UP000317180">
    <property type="component" value="Unassembled WGS sequence"/>
</dbReference>
<keyword evidence="13" id="KW-1185">Reference proteome</keyword>
<dbReference type="PANTHER" id="PTHR42933:SF3">
    <property type="entry name" value="TYPE I RESTRICTION ENZYME MJAVIII METHYLASE SUBUNIT"/>
    <property type="match status" value="1"/>
</dbReference>
<dbReference type="PRINTS" id="PR00507">
    <property type="entry name" value="N12N6MTFRASE"/>
</dbReference>
<keyword evidence="3 11" id="KW-0489">Methyltransferase</keyword>
<keyword evidence="6" id="KW-0680">Restriction system</keyword>
<evidence type="ECO:0000259" key="8">
    <source>
        <dbReference type="Pfam" id="PF02384"/>
    </source>
</evidence>
<dbReference type="Gene3D" id="3.40.50.150">
    <property type="entry name" value="Vaccinia Virus protein VP39"/>
    <property type="match status" value="1"/>
</dbReference>
<dbReference type="InterPro" id="IPR003356">
    <property type="entry name" value="DNA_methylase_A-5"/>
</dbReference>
<feature type="domain" description="N6 adenine-specific DNA methyltransferase N-terminal" evidence="9">
    <location>
        <begin position="9"/>
        <end position="136"/>
    </location>
</feature>
<evidence type="ECO:0000256" key="3">
    <source>
        <dbReference type="ARBA" id="ARBA00022603"/>
    </source>
</evidence>
<evidence type="ECO:0000313" key="12">
    <source>
        <dbReference type="Proteomes" id="UP000276178"/>
    </source>
</evidence>
<evidence type="ECO:0000313" key="10">
    <source>
        <dbReference type="EMBL" id="GED25150.1"/>
    </source>
</evidence>
<dbReference type="GO" id="GO:0009007">
    <property type="term" value="F:site-specific DNA-methyltransferase (adenine-specific) activity"/>
    <property type="evidence" value="ECO:0007669"/>
    <property type="project" value="UniProtKB-EC"/>
</dbReference>
<dbReference type="Pfam" id="PF02384">
    <property type="entry name" value="N6_Mtase"/>
    <property type="match status" value="1"/>
</dbReference>
<evidence type="ECO:0000256" key="5">
    <source>
        <dbReference type="ARBA" id="ARBA00022691"/>
    </source>
</evidence>
<dbReference type="EC" id="2.1.1.72" evidence="2"/>
<dbReference type="InterPro" id="IPR051537">
    <property type="entry name" value="DNA_Adenine_Mtase"/>
</dbReference>
<dbReference type="AlphaFoldDB" id="A0A3M8ALN3"/>
<evidence type="ECO:0000313" key="11">
    <source>
        <dbReference type="EMBL" id="RNB52134.1"/>
    </source>
</evidence>
<evidence type="ECO:0000259" key="9">
    <source>
        <dbReference type="Pfam" id="PF12161"/>
    </source>
</evidence>
<gene>
    <name evidence="10" type="primary">hsdM</name>
    <name evidence="10" type="ORF">BAG01nite_12520</name>
    <name evidence="11" type="ORF">EB820_19125</name>
</gene>
<dbReference type="PANTHER" id="PTHR42933">
    <property type="entry name" value="SLR6095 PROTEIN"/>
    <property type="match status" value="1"/>
</dbReference>
<reference evidence="11 12" key="1">
    <citation type="submission" date="2018-10" db="EMBL/GenBank/DDBJ databases">
        <title>Phylogenomics of Brevibacillus.</title>
        <authorList>
            <person name="Dunlap C."/>
        </authorList>
    </citation>
    <scope>NUCLEOTIDE SEQUENCE [LARGE SCALE GENOMIC DNA]</scope>
    <source>
        <strain evidence="11 12">NRRL NRS 1219</strain>
    </source>
</reference>
<evidence type="ECO:0000256" key="7">
    <source>
        <dbReference type="ARBA" id="ARBA00047942"/>
    </source>
</evidence>
<evidence type="ECO:0000256" key="6">
    <source>
        <dbReference type="ARBA" id="ARBA00022747"/>
    </source>
</evidence>
<evidence type="ECO:0000256" key="1">
    <source>
        <dbReference type="ARBA" id="ARBA00006594"/>
    </source>
</evidence>
<proteinExistence type="inferred from homology"/>
<dbReference type="InterPro" id="IPR038333">
    <property type="entry name" value="T1MK-like_N_sf"/>
</dbReference>
<dbReference type="GO" id="GO:0003677">
    <property type="term" value="F:DNA binding"/>
    <property type="evidence" value="ECO:0007669"/>
    <property type="project" value="InterPro"/>
</dbReference>
<dbReference type="EMBL" id="RHHN01000057">
    <property type="protein sequence ID" value="RNB52134.1"/>
    <property type="molecule type" value="Genomic_DNA"/>
</dbReference>
<dbReference type="InterPro" id="IPR029063">
    <property type="entry name" value="SAM-dependent_MTases_sf"/>
</dbReference>
<dbReference type="GO" id="GO:0032259">
    <property type="term" value="P:methylation"/>
    <property type="evidence" value="ECO:0007669"/>
    <property type="project" value="UniProtKB-KW"/>
</dbReference>
<sequence length="495" mass="55222">MFKITLPQLESHLWECANILRGSIDSADYKNYIFGLLFLKRLHDVFSEAEQHPPERGDGVGDGDKHTRDAHLFVVPENSRWHRLQALTEGIGAAINEAFAALEAENPVLRGVLATIDFSDTERLPDKLLQQLIRHFSAIDLGNGNLSEPDILGRAYEYLLKQFAADAGKKGGEFYTPSKVVELIVRLIKPEEGMRVCDPTAGSGGMLIQAVDYIKATGGNPQRITLHGQERNLKTWAICKMNLLLHGLWDHRIEKGDTIREPKLLEDGELILYDRVIANPPFSLSNWGLEEARTDTLARFRFGLPPKDKGDFAFVQHMVATLAPNGKAGVVVPNGVLFRSGAEAAIRRGLLEEDLIEAVIGLPPNLFYGTGIPACILILNRNKEAAKKRKVFFLNGASGYQEGKNQNFLRDSDVQDIVSAYEKWEAVDQYCRVVEHSEIQANDYNLNMARYIDLSEQEAQIDVGAALAKLRALEAERGEVEGKMLRFLKELGYDA</sequence>
<comment type="similarity">
    <text evidence="1">Belongs to the N(4)/N(6)-methyltransferase family.</text>
</comment>
<evidence type="ECO:0000256" key="2">
    <source>
        <dbReference type="ARBA" id="ARBA00011900"/>
    </source>
</evidence>
<evidence type="ECO:0000313" key="13">
    <source>
        <dbReference type="Proteomes" id="UP000317180"/>
    </source>
</evidence>
<dbReference type="Proteomes" id="UP000276178">
    <property type="component" value="Unassembled WGS sequence"/>
</dbReference>
<dbReference type="GO" id="GO:0009307">
    <property type="term" value="P:DNA restriction-modification system"/>
    <property type="evidence" value="ECO:0007669"/>
    <property type="project" value="UniProtKB-KW"/>
</dbReference>
<dbReference type="EMBL" id="BJOD01000011">
    <property type="protein sequence ID" value="GED25150.1"/>
    <property type="molecule type" value="Genomic_DNA"/>
</dbReference>
<comment type="caution">
    <text evidence="11">The sequence shown here is derived from an EMBL/GenBank/DDBJ whole genome shotgun (WGS) entry which is preliminary data.</text>
</comment>
<feature type="domain" description="DNA methylase adenine-specific" evidence="8">
    <location>
        <begin position="149"/>
        <end position="458"/>
    </location>
</feature>
<protein>
    <recommendedName>
        <fullName evidence="2">site-specific DNA-methyltransferase (adenine-specific)</fullName>
        <ecNumber evidence="2">2.1.1.72</ecNumber>
    </recommendedName>
</protein>
<keyword evidence="5" id="KW-0949">S-adenosyl-L-methionine</keyword>
<comment type="catalytic activity">
    <reaction evidence="7">
        <text>a 2'-deoxyadenosine in DNA + S-adenosyl-L-methionine = an N(6)-methyl-2'-deoxyadenosine in DNA + S-adenosyl-L-homocysteine + H(+)</text>
        <dbReference type="Rhea" id="RHEA:15197"/>
        <dbReference type="Rhea" id="RHEA-COMP:12418"/>
        <dbReference type="Rhea" id="RHEA-COMP:12419"/>
        <dbReference type="ChEBI" id="CHEBI:15378"/>
        <dbReference type="ChEBI" id="CHEBI:57856"/>
        <dbReference type="ChEBI" id="CHEBI:59789"/>
        <dbReference type="ChEBI" id="CHEBI:90615"/>
        <dbReference type="ChEBI" id="CHEBI:90616"/>
        <dbReference type="EC" id="2.1.1.72"/>
    </reaction>
</comment>
<name>A0A3M8ALN3_9BACL</name>
<keyword evidence="4 11" id="KW-0808">Transferase</keyword>
<evidence type="ECO:0000256" key="4">
    <source>
        <dbReference type="ARBA" id="ARBA00022679"/>
    </source>
</evidence>
<dbReference type="InterPro" id="IPR022749">
    <property type="entry name" value="D12N6_MeTrfase_N"/>
</dbReference>
<reference evidence="10 13" key="2">
    <citation type="submission" date="2019-06" db="EMBL/GenBank/DDBJ databases">
        <title>Whole genome shotgun sequence of Brevibacillus agri NBRC 15538.</title>
        <authorList>
            <person name="Hosoyama A."/>
            <person name="Uohara A."/>
            <person name="Ohji S."/>
            <person name="Ichikawa N."/>
        </authorList>
    </citation>
    <scope>NUCLEOTIDE SEQUENCE [LARGE SCALE GENOMIC DNA]</scope>
    <source>
        <strain evidence="10 13">NBRC 15538</strain>
    </source>
</reference>
<dbReference type="GO" id="GO:0008170">
    <property type="term" value="F:N-methyltransferase activity"/>
    <property type="evidence" value="ECO:0007669"/>
    <property type="project" value="InterPro"/>
</dbReference>
<dbReference type="RefSeq" id="WP_005829142.1">
    <property type="nucleotide sequence ID" value="NZ_BJOD01000011.1"/>
</dbReference>
<dbReference type="OrthoDB" id="9814572at2"/>